<sequence>MHSANRHSRDPRVSAFHRSDTPPTRGRATRPLVAGAAAAALVLPLMPAVAHAANDPAQWSFDFGTADSPVADGFQRVSEASAYSEEAGFGVVSGDVGSRDRSTDVDALTGDFVLAPQWQFAVDVPNGTYDVEIWAGDTLAGTSSVRTTVSLEGGTETHIRADAETVASETIRVEVADGQLTADLTGKGYGYVNGMQITEVPDDGSGDGGDDGGDDGSGDGGEDGTTGIAGPGNIRIAHADADQVVVRWNEVAGATEYVLTRSDAVDGEYTEIARTGSREVFYADTDVDTSAVHYYRALAVTDEGTTDPSAPVVSTLAEEPTFPEDGTLQIDLGSGAVADGAVGVDAGTAYTAENRLGFVDTSVVSATDDGGDNALKGDYVTSDGGQLVVDLPNGDYTVDLIAGAADAATDVAITAEQMAKVQQTERAAGEYLEMQFDIALVDGQLNLELAGDAANLNALTITRADDREAGDQPTVFVTGDSTVQTYDPYWAPQAGWGQMIERYLSDDVVVDNHAIGGRSSKNFISQGRLDTVLKQIRPGDYLYVQFGHNDNSYGVDDRWAAPGDYAWYLRTFVEGAVQRGAQPILVTPVSRRSFDEETGQFNVSFPDYVQAATDVAADTGTPLVDLSASSREYLNEIGPEAAKSVFLHVPAGVYPNRPNGTTDDTHFQEYGAIQMARLVALDTAELDVPLADEVTDAEPPADVPAAPAGVVAGSISASSATLTWTEVEGADIYKVFAKASDAGDDAYELVTTSTIGVANVTGLEAGTSYDLQVVAVNGAGDSAPSDTVTIETKAPLYSFDLQLAGNPTKDGYLPFDETTLYTEELGYGFTSDSGPGGRDRGTGDGQLDDLQRDFLLPSASTPIRVDVPNGTYAVEVIWGDLIGTARLGVTVEGTDYGSSNAGRGGTSSKIVQPVVVTDGKLDIVAEGWFNGLEITPLLYAPTALTAGDVSIDGSAVEVPLSWEPAQDAAGYRVYRQAEGAAEPTALGDVEAGTTEFVDTTADVGLQYTYTVVALDDAGTESVASNALELTTVDPDVPTAATPSGLAVTDVAKNEVALAWEPVEDALFYHVYREDKGGELVLVDRASDAEYTDTDVLTTVGYTYAVAAVNAGGVSELSETVTSEAVTNLSRQAERIGRQPVAAQSEDGIYVGWRMLGEDPESIGFHVYRDGEQLTDEPVAGSTNYVDADGGADSTYRVSAVVDGIERWATDEFAVWDGQTLDIPLNKPEDAYTKDGQPYTYSANDASVADLDGDGEYEYVVKWYPSNAKDNSQGGYTGNTYLDAYELDGTQLWRIDLGINIRSGAHYTQFQVFDYDGDGKAEVAMKTADGTTDAAGTVIGDARADFRTSGGYVLSGPEYLSVFDGESGVALDTIDYVPPRGDVGSWGDGYGNRVDRFLATTAYLDGETPSMVFSRGYYTRAVIAAFDWDGSELTQRWVFDSDEQGDQYRGQGNHDMQTADVDGDQKDEIVFGSMTIDDDGSIWVNTGLGHGDAMHVSDFDPTRPGLEQFAAHEDMGRAENRGATFRDAATGEILWSIPAERDTGRAAMADIDPRYEGAEGWAVGGDAAWDSEVGQLVSSTTGEVIADSIPAANFTTFWDGDLLSEIGDHDFDDDAYQGVPTISKWDYENAEEVEVYRAEGTQSNNGTKGTPAVQADLFGDWREEIVTRTDDSTALRIATTVIPTEHRLRTLMSDSQYRTAVAWQNTGYNQPPHTSYFVGEGMETPDAPRLAYTTAGSEGELVNAPDVWDAGTVYTEGDLVQHDGAVFEALWWTKGETPGSSPYGAWAEIGPLGEPAPECGAVWTDSRIFTAGDTVVHDGAVWTALWWTRNQEPGASPWGPWEQTGEC</sequence>
<evidence type="ECO:0000256" key="2">
    <source>
        <dbReference type="ARBA" id="ARBA00023295"/>
    </source>
</evidence>
<dbReference type="InterPro" id="IPR028994">
    <property type="entry name" value="Integrin_alpha_N"/>
</dbReference>
<dbReference type="SUPFAM" id="SSF51055">
    <property type="entry name" value="Carbohydrate binding domain"/>
    <property type="match status" value="2"/>
</dbReference>
<keyword evidence="2" id="KW-0326">Glycosidase</keyword>
<reference evidence="7" key="1">
    <citation type="journal article" date="2019" name="Int. J. Syst. Evol. Microbiol.">
        <title>The Global Catalogue of Microorganisms (GCM) 10K type strain sequencing project: providing services to taxonomists for standard genome sequencing and annotation.</title>
        <authorList>
            <consortium name="The Broad Institute Genomics Platform"/>
            <consortium name="The Broad Institute Genome Sequencing Center for Infectious Disease"/>
            <person name="Wu L."/>
            <person name="Ma J."/>
        </authorList>
    </citation>
    <scope>NUCLEOTIDE SEQUENCE [LARGE SCALE GENOMIC DNA]</scope>
    <source>
        <strain evidence="7">JCM 18063</strain>
    </source>
</reference>
<dbReference type="CDD" id="cd01821">
    <property type="entry name" value="Rhamnogalacturan_acetylesterase_like"/>
    <property type="match status" value="1"/>
</dbReference>
<evidence type="ECO:0000256" key="3">
    <source>
        <dbReference type="ARBA" id="ARBA00023326"/>
    </source>
</evidence>
<dbReference type="InterPro" id="IPR034641">
    <property type="entry name" value="RGL11"/>
</dbReference>
<feature type="domain" description="Fibronectin type-III" evidence="5">
    <location>
        <begin position="706"/>
        <end position="795"/>
    </location>
</feature>
<dbReference type="InterPro" id="IPR041624">
    <property type="entry name" value="RGI_lyase"/>
</dbReference>
<evidence type="ECO:0000313" key="6">
    <source>
        <dbReference type="EMBL" id="GAA4717621.1"/>
    </source>
</evidence>
<dbReference type="Pfam" id="PF18370">
    <property type="entry name" value="RGI_lyase"/>
    <property type="match status" value="1"/>
</dbReference>
<gene>
    <name evidence="6" type="ORF">GCM10023216_02110</name>
</gene>
<dbReference type="InterPro" id="IPR049366">
    <property type="entry name" value="RGL11_C"/>
</dbReference>
<dbReference type="InterPro" id="IPR003961">
    <property type="entry name" value="FN3_dom"/>
</dbReference>
<dbReference type="Pfam" id="PF00657">
    <property type="entry name" value="Lipase_GDSL"/>
    <property type="match status" value="1"/>
</dbReference>
<dbReference type="InterPro" id="IPR049033">
    <property type="entry name" value="AGA-YXIM_GBD"/>
</dbReference>
<dbReference type="Gene3D" id="2.10.10.20">
    <property type="entry name" value="Carbohydrate-binding module superfamily 5/12"/>
    <property type="match status" value="2"/>
</dbReference>
<feature type="domain" description="Fibronectin type-III" evidence="5">
    <location>
        <begin position="940"/>
        <end position="1034"/>
    </location>
</feature>
<dbReference type="PANTHER" id="PTHR43118:SF1">
    <property type="entry name" value="RHAMNOGALACTURONAN LYASE (EUROFUNG)"/>
    <property type="match status" value="1"/>
</dbReference>
<dbReference type="SMART" id="SM00060">
    <property type="entry name" value="FN3"/>
    <property type="match status" value="4"/>
</dbReference>
<dbReference type="Pfam" id="PF21254">
    <property type="entry name" value="AGA-YXIM_GBD"/>
    <property type="match status" value="2"/>
</dbReference>
<protein>
    <recommendedName>
        <fullName evidence="5">Fibronectin type-III domain-containing protein</fullName>
    </recommendedName>
</protein>
<dbReference type="Pfam" id="PF02839">
    <property type="entry name" value="CBM_5_12"/>
    <property type="match status" value="1"/>
</dbReference>
<dbReference type="PANTHER" id="PTHR43118">
    <property type="entry name" value="RHAMNOGALACTURONAN LYASE (EUROFUNG)"/>
    <property type="match status" value="1"/>
</dbReference>
<accession>A0ABP8XYZ5</accession>
<dbReference type="InterPro" id="IPR036116">
    <property type="entry name" value="FN3_sf"/>
</dbReference>
<feature type="region of interest" description="Disordered" evidence="4">
    <location>
        <begin position="195"/>
        <end position="232"/>
    </location>
</feature>
<feature type="compositionally biased region" description="Basic and acidic residues" evidence="4">
    <location>
        <begin position="7"/>
        <end position="20"/>
    </location>
</feature>
<dbReference type="PROSITE" id="PS50853">
    <property type="entry name" value="FN3"/>
    <property type="match status" value="4"/>
</dbReference>
<dbReference type="InterPro" id="IPR003610">
    <property type="entry name" value="CBM5/12"/>
</dbReference>
<dbReference type="CDD" id="cd10318">
    <property type="entry name" value="RGL11"/>
    <property type="match status" value="1"/>
</dbReference>
<dbReference type="SMART" id="SM00495">
    <property type="entry name" value="ChtBD3"/>
    <property type="match status" value="2"/>
</dbReference>
<dbReference type="SUPFAM" id="SSF52266">
    <property type="entry name" value="SGNH hydrolase"/>
    <property type="match status" value="1"/>
</dbReference>
<feature type="region of interest" description="Disordered" evidence="4">
    <location>
        <begin position="1"/>
        <end position="30"/>
    </location>
</feature>
<evidence type="ECO:0000259" key="5">
    <source>
        <dbReference type="PROSITE" id="PS50853"/>
    </source>
</evidence>
<dbReference type="InterPro" id="IPR013783">
    <property type="entry name" value="Ig-like_fold"/>
</dbReference>
<dbReference type="Proteomes" id="UP001500956">
    <property type="component" value="Unassembled WGS sequence"/>
</dbReference>
<organism evidence="6 7">
    <name type="scientific">Isoptericola chiayiensis</name>
    <dbReference type="NCBI Taxonomy" id="579446"/>
    <lineage>
        <taxon>Bacteria</taxon>
        <taxon>Bacillati</taxon>
        <taxon>Actinomycetota</taxon>
        <taxon>Actinomycetes</taxon>
        <taxon>Micrococcales</taxon>
        <taxon>Promicromonosporaceae</taxon>
        <taxon>Isoptericola</taxon>
    </lineage>
</organism>
<dbReference type="SUPFAM" id="SSF49265">
    <property type="entry name" value="Fibronectin type III"/>
    <property type="match status" value="2"/>
</dbReference>
<dbReference type="Pfam" id="PF00041">
    <property type="entry name" value="fn3"/>
    <property type="match status" value="1"/>
</dbReference>
<proteinExistence type="predicted"/>
<dbReference type="InterPro" id="IPR037459">
    <property type="entry name" value="RhgT-like"/>
</dbReference>
<dbReference type="InterPro" id="IPR001087">
    <property type="entry name" value="GDSL"/>
</dbReference>
<dbReference type="Gene3D" id="2.60.120.430">
    <property type="entry name" value="Galactose-binding lectin"/>
    <property type="match status" value="3"/>
</dbReference>
<name>A0ABP8XYZ5_9MICO</name>
<dbReference type="CDD" id="cd00063">
    <property type="entry name" value="FN3"/>
    <property type="match status" value="4"/>
</dbReference>
<feature type="domain" description="Fibronectin type-III" evidence="5">
    <location>
        <begin position="230"/>
        <end position="320"/>
    </location>
</feature>
<dbReference type="InterPro" id="IPR036514">
    <property type="entry name" value="SGNH_hydro_sf"/>
</dbReference>
<dbReference type="SUPFAM" id="SSF49785">
    <property type="entry name" value="Galactose-binding domain-like"/>
    <property type="match status" value="3"/>
</dbReference>
<keyword evidence="1" id="KW-0378">Hydrolase</keyword>
<evidence type="ECO:0000256" key="1">
    <source>
        <dbReference type="ARBA" id="ARBA00022801"/>
    </source>
</evidence>
<dbReference type="CDD" id="cd12215">
    <property type="entry name" value="ChiC_BD"/>
    <property type="match status" value="2"/>
</dbReference>
<dbReference type="SUPFAM" id="SSF69318">
    <property type="entry name" value="Integrin alpha N-terminal domain"/>
    <property type="match status" value="1"/>
</dbReference>
<keyword evidence="3" id="KW-0624">Polysaccharide degradation</keyword>
<dbReference type="Pfam" id="PF21348">
    <property type="entry name" value="RGL11_C"/>
    <property type="match status" value="1"/>
</dbReference>
<dbReference type="Gene3D" id="2.60.40.10">
    <property type="entry name" value="Immunoglobulins"/>
    <property type="match status" value="5"/>
</dbReference>
<feature type="compositionally biased region" description="Acidic residues" evidence="4">
    <location>
        <begin position="200"/>
        <end position="222"/>
    </location>
</feature>
<feature type="domain" description="Fibronectin type-III" evidence="5">
    <location>
        <begin position="1041"/>
        <end position="1129"/>
    </location>
</feature>
<evidence type="ECO:0000256" key="4">
    <source>
        <dbReference type="SAM" id="MobiDB-lite"/>
    </source>
</evidence>
<keyword evidence="7" id="KW-1185">Reference proteome</keyword>
<comment type="caution">
    <text evidence="6">The sequence shown here is derived from an EMBL/GenBank/DDBJ whole genome shotgun (WGS) entry which is preliminary data.</text>
</comment>
<evidence type="ECO:0000313" key="7">
    <source>
        <dbReference type="Proteomes" id="UP001500956"/>
    </source>
</evidence>
<dbReference type="InterPro" id="IPR008979">
    <property type="entry name" value="Galactose-bd-like_sf"/>
</dbReference>
<dbReference type="EMBL" id="BAABID010000002">
    <property type="protein sequence ID" value="GAA4717621.1"/>
    <property type="molecule type" value="Genomic_DNA"/>
</dbReference>
<keyword evidence="3" id="KW-0119">Carbohydrate metabolism</keyword>
<dbReference type="InterPro" id="IPR036573">
    <property type="entry name" value="CBM_sf_5/12"/>
</dbReference>
<dbReference type="Gene3D" id="3.40.50.1110">
    <property type="entry name" value="SGNH hydrolase"/>
    <property type="match status" value="1"/>
</dbReference>